<feature type="compositionally biased region" description="Polar residues" evidence="1">
    <location>
        <begin position="106"/>
        <end position="116"/>
    </location>
</feature>
<dbReference type="Proteomes" id="UP000322267">
    <property type="component" value="Unassembled WGS sequence"/>
</dbReference>
<reference evidence="2 3" key="1">
    <citation type="submission" date="2019-08" db="EMBL/GenBank/DDBJ databases">
        <title>Bacillus genomes from the desert of Cuatro Cienegas, Coahuila.</title>
        <authorList>
            <person name="Olmedo-Alvarez G."/>
        </authorList>
    </citation>
    <scope>NUCLEOTIDE SEQUENCE [LARGE SCALE GENOMIC DNA]</scope>
    <source>
        <strain evidence="2 3">CH34_1T</strain>
    </source>
</reference>
<evidence type="ECO:0000313" key="2">
    <source>
        <dbReference type="EMBL" id="TYS15681.1"/>
    </source>
</evidence>
<accession>A0A5D4NQ58</accession>
<proteinExistence type="predicted"/>
<protein>
    <recommendedName>
        <fullName evidence="4">Cytosolic protein</fullName>
    </recommendedName>
</protein>
<sequence length="132" mass="15233">MAKQLHPKVKEFKEFVQKHPKMSLEVRKGTATWQELFEEWYLLGEEDSRWDDFREGKVKEEKKDSKGFMDQIGGMLKNMDPAQMEQHINSLSQAIGAVQGVLSQFQSADTSSQSKATEAPERPRHPFSFTKD</sequence>
<dbReference type="OrthoDB" id="1655540at2"/>
<organism evidence="2 3">
    <name type="scientific">Rossellomorea vietnamensis</name>
    <dbReference type="NCBI Taxonomy" id="218284"/>
    <lineage>
        <taxon>Bacteria</taxon>
        <taxon>Bacillati</taxon>
        <taxon>Bacillota</taxon>
        <taxon>Bacilli</taxon>
        <taxon>Bacillales</taxon>
        <taxon>Bacillaceae</taxon>
        <taxon>Rossellomorea</taxon>
    </lineage>
</organism>
<dbReference type="AlphaFoldDB" id="A0A5D4NQ58"/>
<feature type="region of interest" description="Disordered" evidence="1">
    <location>
        <begin position="106"/>
        <end position="132"/>
    </location>
</feature>
<feature type="compositionally biased region" description="Basic and acidic residues" evidence="1">
    <location>
        <begin position="118"/>
        <end position="132"/>
    </location>
</feature>
<dbReference type="RefSeq" id="WP_148940394.1">
    <property type="nucleotide sequence ID" value="NZ_VTEI01000007.1"/>
</dbReference>
<comment type="caution">
    <text evidence="2">The sequence shown here is derived from an EMBL/GenBank/DDBJ whole genome shotgun (WGS) entry which is preliminary data.</text>
</comment>
<dbReference type="InterPro" id="IPR025953">
    <property type="entry name" value="YlbD_coat"/>
</dbReference>
<dbReference type="Pfam" id="PF14071">
    <property type="entry name" value="YlbD_coat"/>
    <property type="match status" value="1"/>
</dbReference>
<evidence type="ECO:0008006" key="4">
    <source>
        <dbReference type="Google" id="ProtNLM"/>
    </source>
</evidence>
<evidence type="ECO:0000313" key="3">
    <source>
        <dbReference type="Proteomes" id="UP000322267"/>
    </source>
</evidence>
<gene>
    <name evidence="2" type="ORF">FZC78_13845</name>
</gene>
<evidence type="ECO:0000256" key="1">
    <source>
        <dbReference type="SAM" id="MobiDB-lite"/>
    </source>
</evidence>
<name>A0A5D4NQ58_9BACI</name>
<dbReference type="EMBL" id="VTEI01000007">
    <property type="protein sequence ID" value="TYS15681.1"/>
    <property type="molecule type" value="Genomic_DNA"/>
</dbReference>